<evidence type="ECO:0000313" key="2">
    <source>
        <dbReference type="EMBL" id="GAH48693.1"/>
    </source>
</evidence>
<gene>
    <name evidence="2" type="ORF">S03H2_33485</name>
</gene>
<organism evidence="2">
    <name type="scientific">marine sediment metagenome</name>
    <dbReference type="NCBI Taxonomy" id="412755"/>
    <lineage>
        <taxon>unclassified sequences</taxon>
        <taxon>metagenomes</taxon>
        <taxon>ecological metagenomes</taxon>
    </lineage>
</organism>
<sequence>MVPLSTPHTRAIESGGLNRSPESSLRTPPPH</sequence>
<name>X1HTS7_9ZZZZ</name>
<proteinExistence type="predicted"/>
<feature type="region of interest" description="Disordered" evidence="1">
    <location>
        <begin position="1"/>
        <end position="31"/>
    </location>
</feature>
<comment type="caution">
    <text evidence="2">The sequence shown here is derived from an EMBL/GenBank/DDBJ whole genome shotgun (WGS) entry which is preliminary data.</text>
</comment>
<evidence type="ECO:0000256" key="1">
    <source>
        <dbReference type="SAM" id="MobiDB-lite"/>
    </source>
</evidence>
<feature type="compositionally biased region" description="Polar residues" evidence="1">
    <location>
        <begin position="20"/>
        <end position="31"/>
    </location>
</feature>
<protein>
    <submittedName>
        <fullName evidence="2">Uncharacterized protein</fullName>
    </submittedName>
</protein>
<reference evidence="2" key="1">
    <citation type="journal article" date="2014" name="Front. Microbiol.">
        <title>High frequency of phylogenetically diverse reductive dehalogenase-homologous genes in deep subseafloor sedimentary metagenomes.</title>
        <authorList>
            <person name="Kawai M."/>
            <person name="Futagami T."/>
            <person name="Toyoda A."/>
            <person name="Takaki Y."/>
            <person name="Nishi S."/>
            <person name="Hori S."/>
            <person name="Arai W."/>
            <person name="Tsubouchi T."/>
            <person name="Morono Y."/>
            <person name="Uchiyama I."/>
            <person name="Ito T."/>
            <person name="Fujiyama A."/>
            <person name="Inagaki F."/>
            <person name="Takami H."/>
        </authorList>
    </citation>
    <scope>NUCLEOTIDE SEQUENCE</scope>
    <source>
        <strain evidence="2">Expedition CK06-06</strain>
    </source>
</reference>
<accession>X1HTS7</accession>
<dbReference type="EMBL" id="BARU01020378">
    <property type="protein sequence ID" value="GAH48693.1"/>
    <property type="molecule type" value="Genomic_DNA"/>
</dbReference>
<dbReference type="AlphaFoldDB" id="X1HTS7"/>
<feature type="non-terminal residue" evidence="2">
    <location>
        <position position="31"/>
    </location>
</feature>